<gene>
    <name evidence="1" type="ORF">CTI12_AA094980</name>
</gene>
<comment type="caution">
    <text evidence="1">The sequence shown here is derived from an EMBL/GenBank/DDBJ whole genome shotgun (WGS) entry which is preliminary data.</text>
</comment>
<accession>A0A2U1PYW4</accession>
<name>A0A2U1PYW4_ARTAN</name>
<dbReference type="GO" id="GO:0003677">
    <property type="term" value="F:DNA binding"/>
    <property type="evidence" value="ECO:0007669"/>
    <property type="project" value="UniProtKB-KW"/>
</dbReference>
<dbReference type="Proteomes" id="UP000245207">
    <property type="component" value="Unassembled WGS sequence"/>
</dbReference>
<evidence type="ECO:0000313" key="1">
    <source>
        <dbReference type="EMBL" id="PWA90969.1"/>
    </source>
</evidence>
<reference evidence="1 2" key="1">
    <citation type="journal article" date="2018" name="Mol. Plant">
        <title>The genome of Artemisia annua provides insight into the evolution of Asteraceae family and artemisinin biosynthesis.</title>
        <authorList>
            <person name="Shen Q."/>
            <person name="Zhang L."/>
            <person name="Liao Z."/>
            <person name="Wang S."/>
            <person name="Yan T."/>
            <person name="Shi P."/>
            <person name="Liu M."/>
            <person name="Fu X."/>
            <person name="Pan Q."/>
            <person name="Wang Y."/>
            <person name="Lv Z."/>
            <person name="Lu X."/>
            <person name="Zhang F."/>
            <person name="Jiang W."/>
            <person name="Ma Y."/>
            <person name="Chen M."/>
            <person name="Hao X."/>
            <person name="Li L."/>
            <person name="Tang Y."/>
            <person name="Lv G."/>
            <person name="Zhou Y."/>
            <person name="Sun X."/>
            <person name="Brodelius P.E."/>
            <person name="Rose J.K.C."/>
            <person name="Tang K."/>
        </authorList>
    </citation>
    <scope>NUCLEOTIDE SEQUENCE [LARGE SCALE GENOMIC DNA]</scope>
    <source>
        <strain evidence="2">cv. Huhao1</strain>
        <tissue evidence="1">Leaf</tissue>
    </source>
</reference>
<protein>
    <submittedName>
        <fullName evidence="1">DNA-binding domain-containing protein</fullName>
    </submittedName>
</protein>
<dbReference type="OrthoDB" id="777275at2759"/>
<organism evidence="1 2">
    <name type="scientific">Artemisia annua</name>
    <name type="common">Sweet wormwood</name>
    <dbReference type="NCBI Taxonomy" id="35608"/>
    <lineage>
        <taxon>Eukaryota</taxon>
        <taxon>Viridiplantae</taxon>
        <taxon>Streptophyta</taxon>
        <taxon>Embryophyta</taxon>
        <taxon>Tracheophyta</taxon>
        <taxon>Spermatophyta</taxon>
        <taxon>Magnoliopsida</taxon>
        <taxon>eudicotyledons</taxon>
        <taxon>Gunneridae</taxon>
        <taxon>Pentapetalae</taxon>
        <taxon>asterids</taxon>
        <taxon>campanulids</taxon>
        <taxon>Asterales</taxon>
        <taxon>Asteraceae</taxon>
        <taxon>Asteroideae</taxon>
        <taxon>Anthemideae</taxon>
        <taxon>Artemisiinae</taxon>
        <taxon>Artemisia</taxon>
    </lineage>
</organism>
<proteinExistence type="predicted"/>
<keyword evidence="1" id="KW-0238">DNA-binding</keyword>
<sequence>MQTFLVLQLFLFSSHERRLNQLKASAINGNTAQLLQAKLQGMSKTGNDLAPLEPEVNLPEKDVTFESGPVMLSDDVVVEEVQLSNMPSLDMEMIWDSLLVSD</sequence>
<dbReference type="AlphaFoldDB" id="A0A2U1PYW4"/>
<evidence type="ECO:0000313" key="2">
    <source>
        <dbReference type="Proteomes" id="UP000245207"/>
    </source>
</evidence>
<dbReference type="EMBL" id="PKPP01000584">
    <property type="protein sequence ID" value="PWA90969.1"/>
    <property type="molecule type" value="Genomic_DNA"/>
</dbReference>
<keyword evidence="2" id="KW-1185">Reference proteome</keyword>